<dbReference type="AlphaFoldDB" id="A0AAF0YW30"/>
<name>A0AAF0YW30_9CORY</name>
<feature type="transmembrane region" description="Helical" evidence="1">
    <location>
        <begin position="20"/>
        <end position="38"/>
    </location>
</feature>
<dbReference type="Proteomes" id="UP000234560">
    <property type="component" value="Chromosome"/>
</dbReference>
<dbReference type="RefSeq" id="WP_180805618.1">
    <property type="nucleotide sequence ID" value="NZ_CP136958.1"/>
</dbReference>
<dbReference type="EMBL" id="CP136958">
    <property type="protein sequence ID" value="WOT02548.1"/>
    <property type="molecule type" value="Genomic_DNA"/>
</dbReference>
<proteinExistence type="predicted"/>
<keyword evidence="1" id="KW-1133">Transmembrane helix</keyword>
<reference evidence="2" key="2">
    <citation type="submission" date="2023-10" db="EMBL/GenBank/DDBJ databases">
        <authorList>
            <person name="Choi B."/>
        </authorList>
    </citation>
    <scope>NUCLEOTIDE SEQUENCE</scope>
    <source>
        <strain evidence="2">UMB0763</strain>
    </source>
</reference>
<evidence type="ECO:0000256" key="1">
    <source>
        <dbReference type="SAM" id="Phobius"/>
    </source>
</evidence>
<dbReference type="KEGG" id="cpyr:CYJ47_01895"/>
<protein>
    <submittedName>
        <fullName evidence="2">Uncharacterized protein</fullName>
    </submittedName>
</protein>
<gene>
    <name evidence="2" type="ORF">CYJ47_01895</name>
</gene>
<evidence type="ECO:0000313" key="2">
    <source>
        <dbReference type="EMBL" id="WOT02548.1"/>
    </source>
</evidence>
<keyword evidence="1" id="KW-0472">Membrane</keyword>
<accession>A0AAF0YW30</accession>
<evidence type="ECO:0000313" key="3">
    <source>
        <dbReference type="Proteomes" id="UP000234560"/>
    </source>
</evidence>
<sequence>MIHIRKERLEELLRGRTRLAWVAGVAGIAVGFVFHAVISMPPVWLDDLQAMSTCLP</sequence>
<keyword evidence="1" id="KW-0812">Transmembrane</keyword>
<reference evidence="2" key="1">
    <citation type="submission" date="2017-12" db="EMBL/GenBank/DDBJ databases">
        <authorList>
            <person name="Thomas-White K."/>
            <person name="Wolfe A.J."/>
        </authorList>
    </citation>
    <scope>NUCLEOTIDE SEQUENCE</scope>
    <source>
        <strain evidence="2">UMB0763</strain>
    </source>
</reference>
<organism evidence="2 3">
    <name type="scientific">Corynebacterium pyruviciproducens</name>
    <dbReference type="NCBI Taxonomy" id="598660"/>
    <lineage>
        <taxon>Bacteria</taxon>
        <taxon>Bacillati</taxon>
        <taxon>Actinomycetota</taxon>
        <taxon>Actinomycetes</taxon>
        <taxon>Mycobacteriales</taxon>
        <taxon>Corynebacteriaceae</taxon>
        <taxon>Corynebacterium</taxon>
    </lineage>
</organism>